<dbReference type="OrthoDB" id="9799531at2"/>
<dbReference type="Proteomes" id="UP000297737">
    <property type="component" value="Unassembled WGS sequence"/>
</dbReference>
<comment type="caution">
    <text evidence="1">The sequence shown here is derived from an EMBL/GenBank/DDBJ whole genome shotgun (WGS) entry which is preliminary data.</text>
</comment>
<name>A0A4Y9ENH6_9SPHN</name>
<proteinExistence type="predicted"/>
<dbReference type="AlphaFoldDB" id="A0A4Y9ENH6"/>
<accession>A0A4Y9ENH6</accession>
<reference evidence="1 2" key="1">
    <citation type="submission" date="2019-02" db="EMBL/GenBank/DDBJ databases">
        <title>Polymorphobacter sp. isolated from the lake at the Tibet of China.</title>
        <authorList>
            <person name="Li A."/>
        </authorList>
    </citation>
    <scope>NUCLEOTIDE SEQUENCE [LARGE SCALE GENOMIC DNA]</scope>
    <source>
        <strain evidence="1 2">DJ1R-1</strain>
    </source>
</reference>
<dbReference type="Gene3D" id="1.10.8.930">
    <property type="entry name" value="Protein of unknown function DUF1465"/>
    <property type="match status" value="1"/>
</dbReference>
<keyword evidence="2" id="KW-1185">Reference proteome</keyword>
<organism evidence="1 2">
    <name type="scientific">Glacieibacterium arshaanense</name>
    <dbReference type="NCBI Taxonomy" id="2511025"/>
    <lineage>
        <taxon>Bacteria</taxon>
        <taxon>Pseudomonadati</taxon>
        <taxon>Pseudomonadota</taxon>
        <taxon>Alphaproteobacteria</taxon>
        <taxon>Sphingomonadales</taxon>
        <taxon>Sphingosinicellaceae</taxon>
        <taxon>Glacieibacterium</taxon>
    </lineage>
</organism>
<evidence type="ECO:0000313" key="1">
    <source>
        <dbReference type="EMBL" id="TFU02979.1"/>
    </source>
</evidence>
<dbReference type="Pfam" id="PF07323">
    <property type="entry name" value="DUF1465"/>
    <property type="match status" value="1"/>
</dbReference>
<dbReference type="InterPro" id="IPR010848">
    <property type="entry name" value="DUF1465"/>
</dbReference>
<dbReference type="EMBL" id="SIHO01000002">
    <property type="protein sequence ID" value="TFU02979.1"/>
    <property type="molecule type" value="Genomic_DNA"/>
</dbReference>
<protein>
    <submittedName>
        <fullName evidence="1">DUF1465 family protein</fullName>
    </submittedName>
</protein>
<sequence length="148" mass="15567">MRAMMIGGALEIGHRSPMESRSTSLNTANPAAASVDPIYAEALKLADAARGYFDGPGIAERAQLPEAARTATALESLRITTRLIAIVSWGLLQQAIRNGEVAAHADRRLSLPDVDVALDLLPARARGLAVASRDLFARAHAADMALAA</sequence>
<evidence type="ECO:0000313" key="2">
    <source>
        <dbReference type="Proteomes" id="UP000297737"/>
    </source>
</evidence>
<dbReference type="InterPro" id="IPR038301">
    <property type="entry name" value="AraC-like_sf"/>
</dbReference>
<gene>
    <name evidence="1" type="ORF">EUV02_07160</name>
</gene>